<name>A0ACB6RWT5_9PLEO</name>
<gene>
    <name evidence="1" type="ORF">BU25DRAFT_100100</name>
</gene>
<accession>A0ACB6RWT5</accession>
<keyword evidence="2" id="KW-1185">Reference proteome</keyword>
<protein>
    <submittedName>
        <fullName evidence="1">Uncharacterized protein</fullName>
    </submittedName>
</protein>
<comment type="caution">
    <text evidence="1">The sequence shown here is derived from an EMBL/GenBank/DDBJ whole genome shotgun (WGS) entry which is preliminary data.</text>
</comment>
<reference evidence="1" key="1">
    <citation type="journal article" date="2020" name="Stud. Mycol.">
        <title>101 Dothideomycetes genomes: a test case for predicting lifestyles and emergence of pathogens.</title>
        <authorList>
            <person name="Haridas S."/>
            <person name="Albert R."/>
            <person name="Binder M."/>
            <person name="Bloem J."/>
            <person name="Labutti K."/>
            <person name="Salamov A."/>
            <person name="Andreopoulos B."/>
            <person name="Baker S."/>
            <person name="Barry K."/>
            <person name="Bills G."/>
            <person name="Bluhm B."/>
            <person name="Cannon C."/>
            <person name="Castanera R."/>
            <person name="Culley D."/>
            <person name="Daum C."/>
            <person name="Ezra D."/>
            <person name="Gonzalez J."/>
            <person name="Henrissat B."/>
            <person name="Kuo A."/>
            <person name="Liang C."/>
            <person name="Lipzen A."/>
            <person name="Lutzoni F."/>
            <person name="Magnuson J."/>
            <person name="Mondo S."/>
            <person name="Nolan M."/>
            <person name="Ohm R."/>
            <person name="Pangilinan J."/>
            <person name="Park H.-J."/>
            <person name="Ramirez L."/>
            <person name="Alfaro M."/>
            <person name="Sun H."/>
            <person name="Tritt A."/>
            <person name="Yoshinaga Y."/>
            <person name="Zwiers L.-H."/>
            <person name="Turgeon B."/>
            <person name="Goodwin S."/>
            <person name="Spatafora J."/>
            <person name="Crous P."/>
            <person name="Grigoriev I."/>
        </authorList>
    </citation>
    <scope>NUCLEOTIDE SEQUENCE</scope>
    <source>
        <strain evidence="1">CBS 525.71</strain>
    </source>
</reference>
<evidence type="ECO:0000313" key="1">
    <source>
        <dbReference type="EMBL" id="KAF2626480.1"/>
    </source>
</evidence>
<evidence type="ECO:0000313" key="2">
    <source>
        <dbReference type="Proteomes" id="UP000799754"/>
    </source>
</evidence>
<sequence>MKWYEYLRLQVCHHEGCFRIVRPCKRDEHVHTLCQKHKLDVVIAASKMFNKWCKANTPRGGTPPLGPGLKLTPRVVVQRIQPAETPQLLEFWRNRLTRDRSGNTRSSENRPENMQLSGSHYRNEDFILRVPHNAVTVWIFSTHYGRHDRHRQPQ</sequence>
<dbReference type="Proteomes" id="UP000799754">
    <property type="component" value="Unassembled WGS sequence"/>
</dbReference>
<proteinExistence type="predicted"/>
<dbReference type="EMBL" id="MU006721">
    <property type="protein sequence ID" value="KAF2626480.1"/>
    <property type="molecule type" value="Genomic_DNA"/>
</dbReference>
<organism evidence="1 2">
    <name type="scientific">Macroventuria anomochaeta</name>
    <dbReference type="NCBI Taxonomy" id="301207"/>
    <lineage>
        <taxon>Eukaryota</taxon>
        <taxon>Fungi</taxon>
        <taxon>Dikarya</taxon>
        <taxon>Ascomycota</taxon>
        <taxon>Pezizomycotina</taxon>
        <taxon>Dothideomycetes</taxon>
        <taxon>Pleosporomycetidae</taxon>
        <taxon>Pleosporales</taxon>
        <taxon>Pleosporineae</taxon>
        <taxon>Didymellaceae</taxon>
        <taxon>Macroventuria</taxon>
    </lineage>
</organism>